<dbReference type="InterPro" id="IPR049142">
    <property type="entry name" value="MS_channel_1st"/>
</dbReference>
<dbReference type="GO" id="GO:0005886">
    <property type="term" value="C:plasma membrane"/>
    <property type="evidence" value="ECO:0007669"/>
    <property type="project" value="UniProtKB-SubCell"/>
</dbReference>
<dbReference type="InterPro" id="IPR049278">
    <property type="entry name" value="MS_channel_C"/>
</dbReference>
<evidence type="ECO:0000259" key="8">
    <source>
        <dbReference type="Pfam" id="PF00924"/>
    </source>
</evidence>
<dbReference type="Pfam" id="PF21088">
    <property type="entry name" value="MS_channel_1st"/>
    <property type="match status" value="1"/>
</dbReference>
<dbReference type="Gene3D" id="3.30.70.100">
    <property type="match status" value="1"/>
</dbReference>
<dbReference type="PANTHER" id="PTHR43634">
    <property type="entry name" value="OW CONDUCTANCE MECHANOSENSITIVE CHANNEL"/>
    <property type="match status" value="1"/>
</dbReference>
<evidence type="ECO:0000259" key="10">
    <source>
        <dbReference type="Pfam" id="PF21088"/>
    </source>
</evidence>
<dbReference type="Pfam" id="PF00924">
    <property type="entry name" value="MS_channel_2nd"/>
    <property type="match status" value="1"/>
</dbReference>
<dbReference type="InterPro" id="IPR011066">
    <property type="entry name" value="MscS_channel_C_sf"/>
</dbReference>
<dbReference type="InterPro" id="IPR006685">
    <property type="entry name" value="MscS_channel_2nd"/>
</dbReference>
<protein>
    <submittedName>
        <fullName evidence="11">Mechanosensitive ion channel family protein</fullName>
    </submittedName>
</protein>
<accession>A0A853F433</accession>
<dbReference type="SUPFAM" id="SSF82689">
    <property type="entry name" value="Mechanosensitive channel protein MscS (YggB), C-terminal domain"/>
    <property type="match status" value="1"/>
</dbReference>
<keyword evidence="5 7" id="KW-1133">Transmembrane helix</keyword>
<feature type="transmembrane region" description="Helical" evidence="7">
    <location>
        <begin position="80"/>
        <end position="104"/>
    </location>
</feature>
<dbReference type="Pfam" id="PF21082">
    <property type="entry name" value="MS_channel_3rd"/>
    <property type="match status" value="1"/>
</dbReference>
<comment type="caution">
    <text evidence="11">The sequence shown here is derived from an EMBL/GenBank/DDBJ whole genome shotgun (WGS) entry which is preliminary data.</text>
</comment>
<evidence type="ECO:0000256" key="6">
    <source>
        <dbReference type="ARBA" id="ARBA00023136"/>
    </source>
</evidence>
<evidence type="ECO:0000313" key="12">
    <source>
        <dbReference type="Proteomes" id="UP000568751"/>
    </source>
</evidence>
<gene>
    <name evidence="11" type="ORF">H0A76_03340</name>
</gene>
<evidence type="ECO:0000259" key="9">
    <source>
        <dbReference type="Pfam" id="PF21082"/>
    </source>
</evidence>
<reference evidence="11 12" key="1">
    <citation type="submission" date="2020-05" db="EMBL/GenBank/DDBJ databases">
        <title>Horizontal transmission and recombination maintain forever young bacterial symbiont genomes.</title>
        <authorList>
            <person name="Russell S.L."/>
            <person name="Pepper-Tunick E."/>
            <person name="Svedberg J."/>
            <person name="Byrne A."/>
            <person name="Ruelas Castillo J."/>
            <person name="Vollmers C."/>
            <person name="Beinart R.A."/>
            <person name="Corbett-Detig R."/>
        </authorList>
    </citation>
    <scope>NUCLEOTIDE SEQUENCE [LARGE SCALE GENOMIC DNA]</scope>
    <source>
        <strain evidence="11">455</strain>
    </source>
</reference>
<proteinExistence type="inferred from homology"/>
<comment type="subcellular location">
    <subcellularLocation>
        <location evidence="1">Cell membrane</location>
        <topology evidence="1">Multi-pass membrane protein</topology>
    </subcellularLocation>
</comment>
<evidence type="ECO:0000256" key="5">
    <source>
        <dbReference type="ARBA" id="ARBA00022989"/>
    </source>
</evidence>
<feature type="domain" description="Mechanosensitive ion channel MscS C-terminal" evidence="9">
    <location>
        <begin position="246"/>
        <end position="330"/>
    </location>
</feature>
<keyword evidence="4 7" id="KW-0812">Transmembrane</keyword>
<evidence type="ECO:0000256" key="2">
    <source>
        <dbReference type="ARBA" id="ARBA00008017"/>
    </source>
</evidence>
<keyword evidence="6 7" id="KW-0472">Membrane</keyword>
<evidence type="ECO:0000256" key="4">
    <source>
        <dbReference type="ARBA" id="ARBA00022692"/>
    </source>
</evidence>
<feature type="domain" description="Mechanosensitive ion channel transmembrane helices 2/3" evidence="10">
    <location>
        <begin position="129"/>
        <end position="169"/>
    </location>
</feature>
<sequence length="341" mass="38508">MFDFLKNITLYQSAGILVVVATVAHIVLGVTLKGVARQAGKTKNRLDDHLIKAVSLPLKSLIWFGLIFFSINLFKGEIGFLTKVITYIDIVPIFILTWAIIRIMSGVENYLIEKKSNINNDSVRLIVRLTKLLIIISIALGIAQELGFSVSGLLTFGGVGGIVIGFAAKDMLSNIFGGLMLQMDRPFSTGDWIRSSQFEGTVEKIGWRMTRIRTFSKNPIYIPNSIFTSIPIETPSRMTNRRIKEVIGIRYDDIAQIPIIVDEVEMLLKKHKEIDQNEPLRVYFNYFNASSLDFNVYAFTKTTDKNEYQRVKQKILLQIAGVIAKHKAEIAYPTQTLNIQK</sequence>
<feature type="transmembrane region" description="Helical" evidence="7">
    <location>
        <begin position="12"/>
        <end position="32"/>
    </location>
</feature>
<evidence type="ECO:0000313" key="11">
    <source>
        <dbReference type="EMBL" id="NYT27010.1"/>
    </source>
</evidence>
<dbReference type="AlphaFoldDB" id="A0A853F433"/>
<dbReference type="SUPFAM" id="SSF82861">
    <property type="entry name" value="Mechanosensitive channel protein MscS (YggB), transmembrane region"/>
    <property type="match status" value="1"/>
</dbReference>
<dbReference type="GO" id="GO:0008381">
    <property type="term" value="F:mechanosensitive monoatomic ion channel activity"/>
    <property type="evidence" value="ECO:0007669"/>
    <property type="project" value="UniProtKB-ARBA"/>
</dbReference>
<dbReference type="EMBL" id="JACCHT010000001">
    <property type="protein sequence ID" value="NYT27010.1"/>
    <property type="molecule type" value="Genomic_DNA"/>
</dbReference>
<dbReference type="Gene3D" id="1.10.287.1260">
    <property type="match status" value="1"/>
</dbReference>
<dbReference type="InterPro" id="IPR023408">
    <property type="entry name" value="MscS_beta-dom_sf"/>
</dbReference>
<dbReference type="PANTHER" id="PTHR43634:SF2">
    <property type="entry name" value="LOW CONDUCTANCE MECHANOSENSITIVE CHANNEL YNAI"/>
    <property type="match status" value="1"/>
</dbReference>
<name>A0A853F433_9GAMM</name>
<comment type="similarity">
    <text evidence="2">Belongs to the MscS (TC 1.A.23) family.</text>
</comment>
<keyword evidence="3" id="KW-1003">Cell membrane</keyword>
<dbReference type="Gene3D" id="2.30.30.60">
    <property type="match status" value="1"/>
</dbReference>
<feature type="transmembrane region" description="Helical" evidence="7">
    <location>
        <begin position="125"/>
        <end position="142"/>
    </location>
</feature>
<feature type="domain" description="Mechanosensitive ion channel MscS" evidence="8">
    <location>
        <begin position="170"/>
        <end position="232"/>
    </location>
</feature>
<organism evidence="11 12">
    <name type="scientific">Candidatus Thiodubiliella endoseptemdiera</name>
    <dbReference type="NCBI Taxonomy" id="2738886"/>
    <lineage>
        <taxon>Bacteria</taxon>
        <taxon>Pseudomonadati</taxon>
        <taxon>Pseudomonadota</taxon>
        <taxon>Gammaproteobacteria</taxon>
        <taxon>Candidatus Pseudothioglobaceae</taxon>
        <taxon>Candidatus Thiodubiliella</taxon>
    </lineage>
</organism>
<feature type="transmembrane region" description="Helical" evidence="7">
    <location>
        <begin position="53"/>
        <end position="74"/>
    </location>
</feature>
<dbReference type="InterPro" id="IPR010920">
    <property type="entry name" value="LSM_dom_sf"/>
</dbReference>
<dbReference type="Proteomes" id="UP000568751">
    <property type="component" value="Unassembled WGS sequence"/>
</dbReference>
<evidence type="ECO:0000256" key="1">
    <source>
        <dbReference type="ARBA" id="ARBA00004651"/>
    </source>
</evidence>
<dbReference type="InterPro" id="IPR011014">
    <property type="entry name" value="MscS_channel_TM-2"/>
</dbReference>
<dbReference type="SUPFAM" id="SSF50182">
    <property type="entry name" value="Sm-like ribonucleoproteins"/>
    <property type="match status" value="1"/>
</dbReference>
<evidence type="ECO:0000256" key="3">
    <source>
        <dbReference type="ARBA" id="ARBA00022475"/>
    </source>
</evidence>
<feature type="transmembrane region" description="Helical" evidence="7">
    <location>
        <begin position="148"/>
        <end position="168"/>
    </location>
</feature>
<evidence type="ECO:0000256" key="7">
    <source>
        <dbReference type="SAM" id="Phobius"/>
    </source>
</evidence>
<dbReference type="InterPro" id="IPR045042">
    <property type="entry name" value="YnaI-like"/>
</dbReference>